<evidence type="ECO:0000256" key="1">
    <source>
        <dbReference type="ARBA" id="ARBA00004573"/>
    </source>
</evidence>
<protein>
    <recommendedName>
        <fullName evidence="4">Tyrosinase copper-binding domain-containing protein</fullName>
    </recommendedName>
</protein>
<feature type="domain" description="Tyrosinase copper-binding" evidence="4">
    <location>
        <begin position="59"/>
        <end position="70"/>
    </location>
</feature>
<dbReference type="SUPFAM" id="SSF48056">
    <property type="entry name" value="Di-copper centre-containing domain"/>
    <property type="match status" value="1"/>
</dbReference>
<accession>H2ZF91</accession>
<dbReference type="Ensembl" id="ENSCSAVT00000016438.1">
    <property type="protein sequence ID" value="ENSCSAVP00000016257.1"/>
    <property type="gene ID" value="ENSCSAVG00000009564.1"/>
</dbReference>
<dbReference type="Pfam" id="PF00264">
    <property type="entry name" value="Tyrosinase"/>
    <property type="match status" value="1"/>
</dbReference>
<evidence type="ECO:0000313" key="6">
    <source>
        <dbReference type="Proteomes" id="UP000007875"/>
    </source>
</evidence>
<dbReference type="InterPro" id="IPR002227">
    <property type="entry name" value="Tyrosinase_Cu-bd"/>
</dbReference>
<dbReference type="GeneTree" id="ENSGT00940000168015"/>
<dbReference type="AlphaFoldDB" id="H2ZF91"/>
<keyword evidence="3" id="KW-0470">Melanin biosynthesis</keyword>
<name>H2ZF91_CIOSA</name>
<sequence length="220" mass="25784">MTKNVIQALTMPTFEKFDSIEVNSHNQIHNCMCVRTNTSEVTKEECRYSMNTIDFTSFDPLFFLHHGQVDRILALYQHIREVLGQQDWTKESFLQDYKNEEHYNFTKRPDISGSFDWPMSPFCNASMNPSYVTLNKGSWTIRNSYYYQELFGYKYDSFDLGGKSWLPLLEDIKKIYRSENYGHERPFVSGVAPELGVIYNTTHSFSDGCTTKYKPAKFKV</sequence>
<dbReference type="InterPro" id="IPR008922">
    <property type="entry name" value="Di-copper_centre_dom_sf"/>
</dbReference>
<dbReference type="GO" id="GO:0042438">
    <property type="term" value="P:melanin biosynthetic process"/>
    <property type="evidence" value="ECO:0007669"/>
    <property type="project" value="UniProtKB-KW"/>
</dbReference>
<comment type="similarity">
    <text evidence="2">Belongs to the tyrosinase family.</text>
</comment>
<dbReference type="STRING" id="51511.ENSCSAVP00000016257"/>
<dbReference type="eggNOG" id="ENOG502RF2C">
    <property type="taxonomic scope" value="Eukaryota"/>
</dbReference>
<dbReference type="GO" id="GO:0031410">
    <property type="term" value="C:cytoplasmic vesicle"/>
    <property type="evidence" value="ECO:0007669"/>
    <property type="project" value="UniProtKB-ARBA"/>
</dbReference>
<evidence type="ECO:0000259" key="4">
    <source>
        <dbReference type="PROSITE" id="PS00498"/>
    </source>
</evidence>
<proteinExistence type="inferred from homology"/>
<dbReference type="PROSITE" id="PS00498">
    <property type="entry name" value="TYROSINASE_2"/>
    <property type="match status" value="1"/>
</dbReference>
<dbReference type="HOGENOM" id="CLU_053703_0_0_1"/>
<dbReference type="OMA" id="GQQDWTK"/>
<reference evidence="5" key="2">
    <citation type="submission" date="2025-08" db="UniProtKB">
        <authorList>
            <consortium name="Ensembl"/>
        </authorList>
    </citation>
    <scope>IDENTIFICATION</scope>
</reference>
<organism evidence="5 6">
    <name type="scientific">Ciona savignyi</name>
    <name type="common">Pacific transparent sea squirt</name>
    <dbReference type="NCBI Taxonomy" id="51511"/>
    <lineage>
        <taxon>Eukaryota</taxon>
        <taxon>Metazoa</taxon>
        <taxon>Chordata</taxon>
        <taxon>Tunicata</taxon>
        <taxon>Ascidiacea</taxon>
        <taxon>Phlebobranchia</taxon>
        <taxon>Cionidae</taxon>
        <taxon>Ciona</taxon>
    </lineage>
</organism>
<dbReference type="GO" id="GO:0016491">
    <property type="term" value="F:oxidoreductase activity"/>
    <property type="evidence" value="ECO:0007669"/>
    <property type="project" value="InterPro"/>
</dbReference>
<evidence type="ECO:0000256" key="3">
    <source>
        <dbReference type="ARBA" id="ARBA00023101"/>
    </source>
</evidence>
<dbReference type="Gene3D" id="1.10.1280.10">
    <property type="entry name" value="Di-copper center containing domain from catechol oxidase"/>
    <property type="match status" value="1"/>
</dbReference>
<comment type="subcellular location">
    <subcellularLocation>
        <location evidence="1">Melanosome membrane</location>
        <topology evidence="1">Single-pass type I membrane protein</topology>
    </subcellularLocation>
</comment>
<dbReference type="Proteomes" id="UP000007875">
    <property type="component" value="Unassembled WGS sequence"/>
</dbReference>
<reference evidence="5" key="3">
    <citation type="submission" date="2025-09" db="UniProtKB">
        <authorList>
            <consortium name="Ensembl"/>
        </authorList>
    </citation>
    <scope>IDENTIFICATION</scope>
</reference>
<evidence type="ECO:0000313" key="5">
    <source>
        <dbReference type="Ensembl" id="ENSCSAVP00000016257.1"/>
    </source>
</evidence>
<evidence type="ECO:0000256" key="2">
    <source>
        <dbReference type="ARBA" id="ARBA00009928"/>
    </source>
</evidence>
<reference evidence="6" key="1">
    <citation type="submission" date="2003-08" db="EMBL/GenBank/DDBJ databases">
        <authorList>
            <person name="Birren B."/>
            <person name="Nusbaum C."/>
            <person name="Abebe A."/>
            <person name="Abouelleil A."/>
            <person name="Adekoya E."/>
            <person name="Ait-zahra M."/>
            <person name="Allen N."/>
            <person name="Allen T."/>
            <person name="An P."/>
            <person name="Anderson M."/>
            <person name="Anderson S."/>
            <person name="Arachchi H."/>
            <person name="Armbruster J."/>
            <person name="Bachantsang P."/>
            <person name="Baldwin J."/>
            <person name="Barry A."/>
            <person name="Bayul T."/>
            <person name="Blitshsteyn B."/>
            <person name="Bloom T."/>
            <person name="Blye J."/>
            <person name="Boguslavskiy L."/>
            <person name="Borowsky M."/>
            <person name="Boukhgalter B."/>
            <person name="Brunache A."/>
            <person name="Butler J."/>
            <person name="Calixte N."/>
            <person name="Calvo S."/>
            <person name="Camarata J."/>
            <person name="Campo K."/>
            <person name="Chang J."/>
            <person name="Cheshatsang Y."/>
            <person name="Citroen M."/>
            <person name="Collymore A."/>
            <person name="Considine T."/>
            <person name="Cook A."/>
            <person name="Cooke P."/>
            <person name="Corum B."/>
            <person name="Cuomo C."/>
            <person name="David R."/>
            <person name="Dawoe T."/>
            <person name="Degray S."/>
            <person name="Dodge S."/>
            <person name="Dooley K."/>
            <person name="Dorje P."/>
            <person name="Dorjee K."/>
            <person name="Dorris L."/>
            <person name="Duffey N."/>
            <person name="Dupes A."/>
            <person name="Elkins T."/>
            <person name="Engels R."/>
            <person name="Erickson J."/>
            <person name="Farina A."/>
            <person name="Faro S."/>
            <person name="Ferreira P."/>
            <person name="Fischer H."/>
            <person name="Fitzgerald M."/>
            <person name="Foley K."/>
            <person name="Gage D."/>
            <person name="Galagan J."/>
            <person name="Gearin G."/>
            <person name="Gnerre S."/>
            <person name="Gnirke A."/>
            <person name="Goyette A."/>
            <person name="Graham J."/>
            <person name="Grandbois E."/>
            <person name="Gyaltsen K."/>
            <person name="Hafez N."/>
            <person name="Hagopian D."/>
            <person name="Hagos B."/>
            <person name="Hall J."/>
            <person name="Hatcher B."/>
            <person name="Heller A."/>
            <person name="Higgins H."/>
            <person name="Honan T."/>
            <person name="Horn A."/>
            <person name="Houde N."/>
            <person name="Hughes L."/>
            <person name="Hulme W."/>
            <person name="Husby E."/>
            <person name="Iliev I."/>
            <person name="Jaffe D."/>
            <person name="Jones C."/>
            <person name="Kamal M."/>
            <person name="Kamat A."/>
            <person name="Kamvysselis M."/>
            <person name="Karlsson E."/>
            <person name="Kells C."/>
            <person name="Kieu A."/>
            <person name="Kisner P."/>
            <person name="Kodira C."/>
            <person name="Kulbokas E."/>
            <person name="Labutti K."/>
            <person name="Lama D."/>
            <person name="Landers T."/>
            <person name="Leger J."/>
            <person name="Levine S."/>
            <person name="Lewis D."/>
            <person name="Lewis T."/>
            <person name="Lindblad-toh K."/>
            <person name="Liu X."/>
            <person name="Lokyitsang T."/>
            <person name="Lokyitsang Y."/>
            <person name="Lucien O."/>
            <person name="Lui A."/>
            <person name="Ma L.J."/>
            <person name="Mabbitt R."/>
            <person name="Macdonald J."/>
            <person name="Maclean C."/>
            <person name="Major J."/>
            <person name="Manning J."/>
            <person name="Marabella R."/>
            <person name="Maru K."/>
            <person name="Matthews C."/>
            <person name="Mauceli E."/>
            <person name="Mccarthy M."/>
            <person name="Mcdonough S."/>
            <person name="Mcghee T."/>
            <person name="Meldrim J."/>
            <person name="Meneus L."/>
            <person name="Mesirov J."/>
            <person name="Mihalev A."/>
            <person name="Mihova T."/>
            <person name="Mikkelsen T."/>
            <person name="Mlenga V."/>
            <person name="Moru K."/>
            <person name="Mozes J."/>
            <person name="Mulrain L."/>
            <person name="Munson G."/>
            <person name="Naylor J."/>
            <person name="Newes C."/>
            <person name="Nguyen C."/>
            <person name="Nguyen N."/>
            <person name="Nguyen T."/>
            <person name="Nicol R."/>
            <person name="Nielsen C."/>
            <person name="Nizzari M."/>
            <person name="Norbu C."/>
            <person name="Norbu N."/>
            <person name="O'donnell P."/>
            <person name="Okoawo O."/>
            <person name="O'leary S."/>
            <person name="Omotosho B."/>
            <person name="O'neill K."/>
            <person name="Osman S."/>
            <person name="Parker S."/>
            <person name="Perrin D."/>
            <person name="Phunkhang P."/>
            <person name="Piqani B."/>
            <person name="Purcell S."/>
            <person name="Rachupka T."/>
            <person name="Ramasamy U."/>
            <person name="Rameau R."/>
            <person name="Ray V."/>
            <person name="Raymond C."/>
            <person name="Retta R."/>
            <person name="Richardson S."/>
            <person name="Rise C."/>
            <person name="Rodriguez J."/>
            <person name="Rogers J."/>
            <person name="Rogov P."/>
            <person name="Rutman M."/>
            <person name="Schupbach R."/>
            <person name="Seaman C."/>
            <person name="Settipalli S."/>
            <person name="Sharpe T."/>
            <person name="Sheridan J."/>
            <person name="Sherpa N."/>
            <person name="Shi J."/>
            <person name="Smirnov S."/>
            <person name="Smith C."/>
            <person name="Sougnez C."/>
            <person name="Spencer B."/>
            <person name="Stalker J."/>
            <person name="Stange-thomann N."/>
            <person name="Stavropoulos S."/>
            <person name="Stetson K."/>
            <person name="Stone C."/>
            <person name="Stone S."/>
            <person name="Stubbs M."/>
            <person name="Talamas J."/>
            <person name="Tchuinga P."/>
            <person name="Tenzing P."/>
            <person name="Tesfaye S."/>
            <person name="Theodore J."/>
            <person name="Thoulutsang Y."/>
            <person name="Topham K."/>
            <person name="Towey S."/>
            <person name="Tsamla T."/>
            <person name="Tsomo N."/>
            <person name="Vallee D."/>
            <person name="Vassiliev H."/>
            <person name="Venkataraman V."/>
            <person name="Vinson J."/>
            <person name="Vo A."/>
            <person name="Wade C."/>
            <person name="Wang S."/>
            <person name="Wangchuk T."/>
            <person name="Wangdi T."/>
            <person name="Whittaker C."/>
            <person name="Wilkinson J."/>
            <person name="Wu Y."/>
            <person name="Wyman D."/>
            <person name="Yadav S."/>
            <person name="Yang S."/>
            <person name="Yang X."/>
            <person name="Yeager S."/>
            <person name="Yee E."/>
            <person name="Young G."/>
            <person name="Zainoun J."/>
            <person name="Zembeck L."/>
            <person name="Zimmer A."/>
            <person name="Zody M."/>
            <person name="Lander E."/>
        </authorList>
    </citation>
    <scope>NUCLEOTIDE SEQUENCE [LARGE SCALE GENOMIC DNA]</scope>
</reference>
<keyword evidence="6" id="KW-1185">Reference proteome</keyword>
<dbReference type="InParanoid" id="H2ZF91"/>